<dbReference type="AlphaFoldDB" id="A0A381DJQ4"/>
<dbReference type="Proteomes" id="UP000254920">
    <property type="component" value="Unassembled WGS sequence"/>
</dbReference>
<evidence type="ECO:0000313" key="2">
    <source>
        <dbReference type="Proteomes" id="UP000254920"/>
    </source>
</evidence>
<protein>
    <submittedName>
        <fullName evidence="1">Outer membrane liproprotein MapA</fullName>
    </submittedName>
</protein>
<dbReference type="PROSITE" id="PS51257">
    <property type="entry name" value="PROKAR_LIPOPROTEIN"/>
    <property type="match status" value="1"/>
</dbReference>
<sequence>MKNALMLFFMIFFTACSSTMQPNGTGYNINGTSDEKKIDSNSFKNFKEVMRINPKCEPCDNGSGSSVTINGVDYSSDISLSCCKNVRKIDTGLALKKVYIHRVNDLREDQKIVRIQGKDKQFQDMHMSKRTDYMFYLLLKQELKERGIIVLEERTSPYVMKLDFDFLGLQSYYSPSSAHLASNLYGFLMLKDINKTKRYKISTTQDVRKFQTNDPDDFGVYLDLLIKQAANKVAEEISKF</sequence>
<dbReference type="RefSeq" id="WP_089183139.1">
    <property type="nucleotide sequence ID" value="NZ_CP043427.1"/>
</dbReference>
<accession>A0A381DJQ4</accession>
<proteinExistence type="predicted"/>
<dbReference type="STRING" id="32024.GCA_000788295_01780"/>
<dbReference type="EMBL" id="UFVD01000001">
    <property type="protein sequence ID" value="SUX10767.1"/>
    <property type="molecule type" value="Genomic_DNA"/>
</dbReference>
<dbReference type="GeneID" id="93091396"/>
<keyword evidence="2" id="KW-1185">Reference proteome</keyword>
<dbReference type="OrthoDB" id="5359329at2"/>
<organism evidence="1 2">
    <name type="scientific">Campylobacter sputorum subsp. sputorum</name>
    <dbReference type="NCBI Taxonomy" id="32024"/>
    <lineage>
        <taxon>Bacteria</taxon>
        <taxon>Pseudomonadati</taxon>
        <taxon>Campylobacterota</taxon>
        <taxon>Epsilonproteobacteria</taxon>
        <taxon>Campylobacterales</taxon>
        <taxon>Campylobacteraceae</taxon>
        <taxon>Campylobacter</taxon>
    </lineage>
</organism>
<gene>
    <name evidence="1" type="ORF">NCTC12475_00974</name>
</gene>
<reference evidence="1 2" key="1">
    <citation type="submission" date="2018-06" db="EMBL/GenBank/DDBJ databases">
        <authorList>
            <consortium name="Pathogen Informatics"/>
            <person name="Doyle S."/>
        </authorList>
    </citation>
    <scope>NUCLEOTIDE SEQUENCE [LARGE SCALE GENOMIC DNA]</scope>
    <source>
        <strain evidence="1 2">NCTC12475</strain>
    </source>
</reference>
<name>A0A381DJQ4_9BACT</name>
<evidence type="ECO:0000313" key="1">
    <source>
        <dbReference type="EMBL" id="SUX10767.1"/>
    </source>
</evidence>